<dbReference type="InterPro" id="IPR013417">
    <property type="entry name" value="CHP02588"/>
</dbReference>
<evidence type="ECO:0008006" key="4">
    <source>
        <dbReference type="Google" id="ProtNLM"/>
    </source>
</evidence>
<keyword evidence="1" id="KW-1133">Transmembrane helix</keyword>
<accession>A7GWD4</accession>
<feature type="transmembrane region" description="Helical" evidence="1">
    <location>
        <begin position="35"/>
        <end position="58"/>
    </location>
</feature>
<dbReference type="AlphaFoldDB" id="A7GWD4"/>
<dbReference type="Pfam" id="PF09624">
    <property type="entry name" value="DUF2393"/>
    <property type="match status" value="1"/>
</dbReference>
<reference evidence="2" key="1">
    <citation type="submission" date="2016-07" db="EMBL/GenBank/DDBJ databases">
        <title>Comparative genomics of the Campylobacter concisus group.</title>
        <authorList>
            <person name="Miller W.G."/>
            <person name="Yee E."/>
            <person name="Chapman M.H."/>
            <person name="Huynh S."/>
            <person name="Bono J.L."/>
            <person name="On S.L.W."/>
            <person name="StLeger J."/>
            <person name="Foster G."/>
            <person name="Parker C.T."/>
        </authorList>
    </citation>
    <scope>NUCLEOTIDE SEQUENCE</scope>
    <source>
        <strain evidence="2">525.92</strain>
    </source>
</reference>
<dbReference type="OrthoDB" id="5372773at2"/>
<protein>
    <recommendedName>
        <fullName evidence="4">DUF2393 domain-containing protein</fullName>
    </recommendedName>
</protein>
<keyword evidence="1" id="KW-0812">Transmembrane</keyword>
<gene>
    <name evidence="2" type="ORF">CCV52592_0850</name>
</gene>
<proteinExistence type="predicted"/>
<feature type="transmembrane region" description="Helical" evidence="1">
    <location>
        <begin position="6"/>
        <end position="28"/>
    </location>
</feature>
<dbReference type="Proteomes" id="UP000006380">
    <property type="component" value="Chromosome"/>
</dbReference>
<name>A7GWD4_CAMC5</name>
<dbReference type="KEGG" id="ccv:CCV52592_0850"/>
<evidence type="ECO:0000313" key="2">
    <source>
        <dbReference type="EMBL" id="EAU01143.1"/>
    </source>
</evidence>
<keyword evidence="3" id="KW-1185">Reference proteome</keyword>
<dbReference type="STRING" id="360105.CCV52592_0850"/>
<evidence type="ECO:0000256" key="1">
    <source>
        <dbReference type="SAM" id="Phobius"/>
    </source>
</evidence>
<dbReference type="EMBL" id="CP000767">
    <property type="protein sequence ID" value="EAU01143.1"/>
    <property type="molecule type" value="Genomic_DNA"/>
</dbReference>
<dbReference type="RefSeq" id="WP_009649815.1">
    <property type="nucleotide sequence ID" value="NC_009715.2"/>
</dbReference>
<dbReference type="HOGENOM" id="CLU_125002_0_0_7"/>
<evidence type="ECO:0000313" key="3">
    <source>
        <dbReference type="Proteomes" id="UP000006380"/>
    </source>
</evidence>
<keyword evidence="1" id="KW-0472">Membrane</keyword>
<organism evidence="2 3">
    <name type="scientific">Campylobacter curvus (strain 525.92)</name>
    <dbReference type="NCBI Taxonomy" id="360105"/>
    <lineage>
        <taxon>Bacteria</taxon>
        <taxon>Pseudomonadati</taxon>
        <taxon>Campylobacterota</taxon>
        <taxon>Epsilonproteobacteria</taxon>
        <taxon>Campylobacterales</taxon>
        <taxon>Campylobacteraceae</taxon>
        <taxon>Campylobacter</taxon>
    </lineage>
</organism>
<sequence>MSLSYFTIVHIIVMLVIFLLSMLLLVLSMRAERKLFWSLLFINILVSTTLCVFLMLVLDKYTKKGSLENVTSERILINESIAFKGKVRNVGNFTLTHCTLSVRLVNRPQNRDGHFKEIFKPSGLTFFSSLFKSEDKDEKPNAVEYKFDVAQNLQKQRSVDFMVSMPYPPYFENVMHITKLSCY</sequence>